<dbReference type="VEuPathDB" id="FungiDB:AB675_10297"/>
<sequence>MPASPASGPAFGQIDMVETRASARVVVTINAFGARLGDNEAQIAATATRITNLVEAWKAEESARANAPPAPDRLFPAPPSGRDFLDQRNRRRAIVHHLHLYDALLQFRRDTINEFRSWVDSSTRDLNLVHIDTLLRAEDLASEGERYLEERVEARKGNAEWCSFLAAGLE</sequence>
<proteinExistence type="predicted"/>
<comment type="caution">
    <text evidence="1">The sequence shown here is derived from an EMBL/GenBank/DDBJ whole genome shotgun (WGS) entry which is preliminary data.</text>
</comment>
<evidence type="ECO:0000313" key="2">
    <source>
        <dbReference type="Proteomes" id="UP000038010"/>
    </source>
</evidence>
<dbReference type="AlphaFoldDB" id="A0A0N0NJU7"/>
<dbReference type="RefSeq" id="XP_017997354.1">
    <property type="nucleotide sequence ID" value="XM_018139058.1"/>
</dbReference>
<dbReference type="EMBL" id="LFJN01000024">
    <property type="protein sequence ID" value="KPI37391.1"/>
    <property type="molecule type" value="Genomic_DNA"/>
</dbReference>
<evidence type="ECO:0000313" key="1">
    <source>
        <dbReference type="EMBL" id="KPI37391.1"/>
    </source>
</evidence>
<keyword evidence="2" id="KW-1185">Reference proteome</keyword>
<dbReference type="GeneID" id="28730938"/>
<protein>
    <submittedName>
        <fullName evidence="1">Uncharacterized protein</fullName>
    </submittedName>
</protein>
<organism evidence="1 2">
    <name type="scientific">Cyphellophora attinorum</name>
    <dbReference type="NCBI Taxonomy" id="1664694"/>
    <lineage>
        <taxon>Eukaryota</taxon>
        <taxon>Fungi</taxon>
        <taxon>Dikarya</taxon>
        <taxon>Ascomycota</taxon>
        <taxon>Pezizomycotina</taxon>
        <taxon>Eurotiomycetes</taxon>
        <taxon>Chaetothyriomycetidae</taxon>
        <taxon>Chaetothyriales</taxon>
        <taxon>Cyphellophoraceae</taxon>
        <taxon>Cyphellophora</taxon>
    </lineage>
</organism>
<dbReference type="Proteomes" id="UP000038010">
    <property type="component" value="Unassembled WGS sequence"/>
</dbReference>
<accession>A0A0N0NJU7</accession>
<reference evidence="1 2" key="1">
    <citation type="submission" date="2015-06" db="EMBL/GenBank/DDBJ databases">
        <title>Draft genome of the ant-associated black yeast Phialophora attae CBS 131958.</title>
        <authorList>
            <person name="Moreno L.F."/>
            <person name="Stielow B.J."/>
            <person name="de Hoog S."/>
            <person name="Vicente V.A."/>
            <person name="Weiss V.A."/>
            <person name="de Vries M."/>
            <person name="Cruz L.M."/>
            <person name="Souza E.M."/>
        </authorList>
    </citation>
    <scope>NUCLEOTIDE SEQUENCE [LARGE SCALE GENOMIC DNA]</scope>
    <source>
        <strain evidence="1 2">CBS 131958</strain>
    </source>
</reference>
<gene>
    <name evidence="1" type="ORF">AB675_10297</name>
</gene>
<name>A0A0N0NJU7_9EURO</name>